<dbReference type="RefSeq" id="WP_036912961.1">
    <property type="nucleotide sequence ID" value="NZ_FNUV01000003.1"/>
</dbReference>
<comment type="catalytic activity">
    <reaction evidence="1">
        <text>2 6,7-dimethyl-8-(1-D-ribityl)lumazine + H(+) = 5-amino-6-(D-ribitylamino)uracil + riboflavin</text>
        <dbReference type="Rhea" id="RHEA:20772"/>
        <dbReference type="ChEBI" id="CHEBI:15378"/>
        <dbReference type="ChEBI" id="CHEBI:15934"/>
        <dbReference type="ChEBI" id="CHEBI:57986"/>
        <dbReference type="ChEBI" id="CHEBI:58201"/>
        <dbReference type="EC" id="2.5.1.9"/>
    </reaction>
</comment>
<evidence type="ECO:0000313" key="12">
    <source>
        <dbReference type="EMBL" id="SEF72489.1"/>
    </source>
</evidence>
<keyword evidence="7" id="KW-0808">Transferase</keyword>
<dbReference type="Pfam" id="PF00677">
    <property type="entry name" value="Lum_binding"/>
    <property type="match status" value="2"/>
</dbReference>
<dbReference type="NCBIfam" id="TIGR00187">
    <property type="entry name" value="ribE"/>
    <property type="match status" value="1"/>
</dbReference>
<feature type="domain" description="Lumazine-binding" evidence="11">
    <location>
        <begin position="96"/>
        <end position="197"/>
    </location>
</feature>
<feature type="repeat" description="Lumazine-binding" evidence="10">
    <location>
        <begin position="1"/>
        <end position="95"/>
    </location>
</feature>
<evidence type="ECO:0000256" key="8">
    <source>
        <dbReference type="ARBA" id="ARBA00022737"/>
    </source>
</evidence>
<evidence type="ECO:0000313" key="13">
    <source>
        <dbReference type="Proteomes" id="UP000236735"/>
    </source>
</evidence>
<dbReference type="Gene3D" id="2.40.30.20">
    <property type="match status" value="2"/>
</dbReference>
<proteinExistence type="predicted"/>
<dbReference type="PANTHER" id="PTHR21098:SF12">
    <property type="entry name" value="RIBOFLAVIN SYNTHASE"/>
    <property type="match status" value="1"/>
</dbReference>
<evidence type="ECO:0000256" key="5">
    <source>
        <dbReference type="ARBA" id="ARBA00013950"/>
    </source>
</evidence>
<sequence>MFSGIIEEFATVIAINKDRENIDFTLKCSFVDELKIDQSVAHNGVCLTVVKIENGTYVVTAMKETLDRTNLGLLKIGDKVNVERSMLMNGRLDGHIVQGHVDQTAKCIATDDADGSIYFTFEYPENREMAKKGYFTVDKGSVTVNGVSLTVCNPTSNTFQVAIIPYTFEHTNFCDIKVGSVVNLEFDILGKYIARLQSL</sequence>
<evidence type="ECO:0000256" key="7">
    <source>
        <dbReference type="ARBA" id="ARBA00022679"/>
    </source>
</evidence>
<gene>
    <name evidence="12" type="ORF">SAMN05216354_1367</name>
</gene>
<accession>A0A1H5UBW3</accession>
<evidence type="ECO:0000259" key="11">
    <source>
        <dbReference type="PROSITE" id="PS51177"/>
    </source>
</evidence>
<dbReference type="FunFam" id="2.40.30.20:FF:000007">
    <property type="entry name" value="Riboflavin synthase, alpha subunit"/>
    <property type="match status" value="1"/>
</dbReference>
<evidence type="ECO:0000256" key="4">
    <source>
        <dbReference type="ARBA" id="ARBA00012827"/>
    </source>
</evidence>
<dbReference type="InterPro" id="IPR017938">
    <property type="entry name" value="Riboflavin_synthase-like_b-brl"/>
</dbReference>
<dbReference type="GO" id="GO:0004746">
    <property type="term" value="F:riboflavin synthase activity"/>
    <property type="evidence" value="ECO:0007669"/>
    <property type="project" value="UniProtKB-UniRule"/>
</dbReference>
<keyword evidence="8" id="KW-0677">Repeat</keyword>
<feature type="domain" description="Lumazine-binding" evidence="11">
    <location>
        <begin position="1"/>
        <end position="95"/>
    </location>
</feature>
<evidence type="ECO:0000256" key="3">
    <source>
        <dbReference type="ARBA" id="ARBA00004887"/>
    </source>
</evidence>
<comment type="pathway">
    <text evidence="3">Cofactor biosynthesis; riboflavin biosynthesis; riboflavin from 2-hydroxy-3-oxobutyl phosphate and 5-amino-6-(D-ribitylamino)uracil: step 2/2.</text>
</comment>
<dbReference type="PANTHER" id="PTHR21098">
    <property type="entry name" value="RIBOFLAVIN SYNTHASE ALPHA CHAIN"/>
    <property type="match status" value="1"/>
</dbReference>
<evidence type="ECO:0000256" key="6">
    <source>
        <dbReference type="ARBA" id="ARBA00022619"/>
    </source>
</evidence>
<dbReference type="NCBIfam" id="NF006767">
    <property type="entry name" value="PRK09289.1"/>
    <property type="match status" value="1"/>
</dbReference>
<name>A0A1H5UBW3_XYLRU</name>
<dbReference type="InterPro" id="IPR026017">
    <property type="entry name" value="Lumazine-bd_dom"/>
</dbReference>
<dbReference type="CDD" id="cd00402">
    <property type="entry name" value="Riboflavin_synthase_like"/>
    <property type="match status" value="1"/>
</dbReference>
<dbReference type="InterPro" id="IPR001783">
    <property type="entry name" value="Lumazine-bd"/>
</dbReference>
<feature type="repeat" description="Lumazine-binding" evidence="10">
    <location>
        <begin position="96"/>
        <end position="197"/>
    </location>
</feature>
<protein>
    <recommendedName>
        <fullName evidence="5 9">Riboflavin synthase</fullName>
        <ecNumber evidence="4 9">2.5.1.9</ecNumber>
    </recommendedName>
</protein>
<dbReference type="GO" id="GO:0009231">
    <property type="term" value="P:riboflavin biosynthetic process"/>
    <property type="evidence" value="ECO:0007669"/>
    <property type="project" value="UniProtKB-KW"/>
</dbReference>
<dbReference type="AlphaFoldDB" id="A0A1H5UBW3"/>
<reference evidence="12 13" key="1">
    <citation type="submission" date="2016-10" db="EMBL/GenBank/DDBJ databases">
        <authorList>
            <person name="de Groot N.N."/>
        </authorList>
    </citation>
    <scope>NUCLEOTIDE SEQUENCE [LARGE SCALE GENOMIC DNA]</scope>
    <source>
        <strain evidence="12 13">AR32</strain>
    </source>
</reference>
<dbReference type="PIRSF" id="PIRSF000498">
    <property type="entry name" value="Riboflavin_syn_A"/>
    <property type="match status" value="1"/>
</dbReference>
<dbReference type="InterPro" id="IPR023366">
    <property type="entry name" value="ATP_synth_asu-like_sf"/>
</dbReference>
<evidence type="ECO:0000256" key="2">
    <source>
        <dbReference type="ARBA" id="ARBA00002803"/>
    </source>
</evidence>
<evidence type="ECO:0000256" key="1">
    <source>
        <dbReference type="ARBA" id="ARBA00000968"/>
    </source>
</evidence>
<evidence type="ECO:0000256" key="9">
    <source>
        <dbReference type="NCBIfam" id="TIGR00187"/>
    </source>
</evidence>
<dbReference type="EMBL" id="FNUV01000003">
    <property type="protein sequence ID" value="SEF72489.1"/>
    <property type="molecule type" value="Genomic_DNA"/>
</dbReference>
<dbReference type="SUPFAM" id="SSF63380">
    <property type="entry name" value="Riboflavin synthase domain-like"/>
    <property type="match status" value="2"/>
</dbReference>
<dbReference type="EC" id="2.5.1.9" evidence="4 9"/>
<dbReference type="Proteomes" id="UP000236735">
    <property type="component" value="Unassembled WGS sequence"/>
</dbReference>
<keyword evidence="6" id="KW-0686">Riboflavin biosynthesis</keyword>
<organism evidence="12 13">
    <name type="scientific">Xylanibacter ruminicola</name>
    <name type="common">Prevotella ruminicola</name>
    <dbReference type="NCBI Taxonomy" id="839"/>
    <lineage>
        <taxon>Bacteria</taxon>
        <taxon>Pseudomonadati</taxon>
        <taxon>Bacteroidota</taxon>
        <taxon>Bacteroidia</taxon>
        <taxon>Bacteroidales</taxon>
        <taxon>Prevotellaceae</taxon>
        <taxon>Xylanibacter</taxon>
    </lineage>
</organism>
<evidence type="ECO:0000256" key="10">
    <source>
        <dbReference type="PROSITE-ProRule" id="PRU00524"/>
    </source>
</evidence>
<dbReference type="PROSITE" id="PS51177">
    <property type="entry name" value="LUMAZINE_BIND"/>
    <property type="match status" value="2"/>
</dbReference>
<comment type="function">
    <text evidence="2">Catalyzes the dismutation of two molecules of 6,7-dimethyl-8-ribityllumazine, resulting in the formation of riboflavin and 5-amino-6-(D-ribitylamino)uracil.</text>
</comment>